<gene>
    <name evidence="1" type="ORF">A0128_02080</name>
</gene>
<evidence type="ECO:0000313" key="2">
    <source>
        <dbReference type="Proteomes" id="UP000094197"/>
    </source>
</evidence>
<dbReference type="KEGG" id="laj:A0128_02080"/>
<protein>
    <submittedName>
        <fullName evidence="1">Uncharacterized protein</fullName>
    </submittedName>
</protein>
<sequence>MLQNRFGKIFLTISLDPDFFSRLQKEDIDLSELAELGIRFLQDFEDSGRCFLTTERKKVSASFIIRETSYLQIFEYCLNRSRSIYMVMEEILQNTYLEFYLQPVPIANSFIQEESLDGKNLRNSEGRFLW</sequence>
<accession>A0A1D7UTA1</accession>
<organism evidence="1 2">
    <name type="scientific">Leptospira tipperaryensis</name>
    <dbReference type="NCBI Taxonomy" id="2564040"/>
    <lineage>
        <taxon>Bacteria</taxon>
        <taxon>Pseudomonadati</taxon>
        <taxon>Spirochaetota</taxon>
        <taxon>Spirochaetia</taxon>
        <taxon>Leptospirales</taxon>
        <taxon>Leptospiraceae</taxon>
        <taxon>Leptospira</taxon>
    </lineage>
</organism>
<name>A0A1D7UTA1_9LEPT</name>
<reference evidence="1 2" key="1">
    <citation type="submission" date="2016-04" db="EMBL/GenBank/DDBJ databases">
        <title>Complete genome seqeunce of Leptospira alstonii serovar Room22.</title>
        <authorList>
            <person name="Nally J.E."/>
            <person name="Bayles D.O."/>
            <person name="Hurley D."/>
            <person name="Fanning S."/>
            <person name="McMahon B.J."/>
            <person name="Arent Z."/>
        </authorList>
    </citation>
    <scope>NUCLEOTIDE SEQUENCE [LARGE SCALE GENOMIC DNA]</scope>
    <source>
        <strain evidence="1 2">GWTS #1</strain>
    </source>
</reference>
<dbReference type="Proteomes" id="UP000094197">
    <property type="component" value="Chromosome 1"/>
</dbReference>
<dbReference type="EMBL" id="CP015217">
    <property type="protein sequence ID" value="AOP32764.1"/>
    <property type="molecule type" value="Genomic_DNA"/>
</dbReference>
<dbReference type="RefSeq" id="WP_069606012.1">
    <property type="nucleotide sequence ID" value="NZ_CP015217.1"/>
</dbReference>
<dbReference type="AlphaFoldDB" id="A0A1D7UTA1"/>
<keyword evidence="2" id="KW-1185">Reference proteome</keyword>
<evidence type="ECO:0000313" key="1">
    <source>
        <dbReference type="EMBL" id="AOP32764.1"/>
    </source>
</evidence>
<proteinExistence type="predicted"/>